<evidence type="ECO:0000313" key="3">
    <source>
        <dbReference type="Proteomes" id="UP000031030"/>
    </source>
</evidence>
<organism evidence="2 3">
    <name type="scientific">Microbacterium mangrovi</name>
    <dbReference type="NCBI Taxonomy" id="1348253"/>
    <lineage>
        <taxon>Bacteria</taxon>
        <taxon>Bacillati</taxon>
        <taxon>Actinomycetota</taxon>
        <taxon>Actinomycetes</taxon>
        <taxon>Micrococcales</taxon>
        <taxon>Microbacteriaceae</taxon>
        <taxon>Microbacterium</taxon>
    </lineage>
</organism>
<feature type="transmembrane region" description="Helical" evidence="1">
    <location>
        <begin position="160"/>
        <end position="182"/>
    </location>
</feature>
<evidence type="ECO:0000313" key="2">
    <source>
        <dbReference type="EMBL" id="KHK95503.1"/>
    </source>
</evidence>
<feature type="transmembrane region" description="Helical" evidence="1">
    <location>
        <begin position="95"/>
        <end position="113"/>
    </location>
</feature>
<feature type="transmembrane region" description="Helical" evidence="1">
    <location>
        <begin position="35"/>
        <end position="52"/>
    </location>
</feature>
<name>A0A0B1ZWB9_9MICO</name>
<feature type="transmembrane region" description="Helical" evidence="1">
    <location>
        <begin position="12"/>
        <end position="29"/>
    </location>
</feature>
<evidence type="ECO:0000256" key="1">
    <source>
        <dbReference type="SAM" id="Phobius"/>
    </source>
</evidence>
<dbReference type="EMBL" id="JTDK01000022">
    <property type="protein sequence ID" value="KHK95503.1"/>
    <property type="molecule type" value="Genomic_DNA"/>
</dbReference>
<sequence>MDVEPHSRRAWIWAGACSIASGLVTLQANGGPVRLWIGAGLMAVALLLVAFGGGRRSNIVRGDLLGTVALALWAVWVLVRAAAEALPALATVAPGPAFDLVWLALVLVAAVMIARAGGFRSPWRWAPLVMLGAVAVTWALAQVILIGASMTADQETLTAVSSFASLILAAWPVALGVLAILAGTGLGRGARSVEVVESPGAAPVHDQHP</sequence>
<feature type="transmembrane region" description="Helical" evidence="1">
    <location>
        <begin position="64"/>
        <end position="83"/>
    </location>
</feature>
<reference evidence="2 3" key="1">
    <citation type="submission" date="2014-11" db="EMBL/GenBank/DDBJ databases">
        <title>Genome sequence of Microbacterium mangrovi MUSC 115(T).</title>
        <authorList>
            <person name="Lee L.-H."/>
        </authorList>
    </citation>
    <scope>NUCLEOTIDE SEQUENCE [LARGE SCALE GENOMIC DNA]</scope>
    <source>
        <strain evidence="2 3">MUSC 115</strain>
    </source>
</reference>
<dbReference type="OrthoDB" id="5114831at2"/>
<protein>
    <submittedName>
        <fullName evidence="2">Uncharacterized protein</fullName>
    </submittedName>
</protein>
<accession>A0A0B1ZWB9</accession>
<keyword evidence="1" id="KW-0472">Membrane</keyword>
<keyword evidence="3" id="KW-1185">Reference proteome</keyword>
<keyword evidence="1" id="KW-1133">Transmembrane helix</keyword>
<dbReference type="AlphaFoldDB" id="A0A0B1ZWB9"/>
<gene>
    <name evidence="2" type="ORF">LK09_19215</name>
</gene>
<proteinExistence type="predicted"/>
<keyword evidence="1" id="KW-0812">Transmembrane</keyword>
<comment type="caution">
    <text evidence="2">The sequence shown here is derived from an EMBL/GenBank/DDBJ whole genome shotgun (WGS) entry which is preliminary data.</text>
</comment>
<dbReference type="RefSeq" id="WP_039403150.1">
    <property type="nucleotide sequence ID" value="NZ_JTDK01000022.1"/>
</dbReference>
<feature type="transmembrane region" description="Helical" evidence="1">
    <location>
        <begin position="125"/>
        <end position="148"/>
    </location>
</feature>
<dbReference type="Proteomes" id="UP000031030">
    <property type="component" value="Unassembled WGS sequence"/>
</dbReference>